<evidence type="ECO:0000313" key="2">
    <source>
        <dbReference type="Proteomes" id="UP000014480"/>
    </source>
</evidence>
<reference evidence="2" key="2">
    <citation type="journal article" date="2019" name="Mol. Plant Microbe Interact.">
        <title>Genome sequence resources for four phytopathogenic fungi from the Colletotrichum orbiculare species complex.</title>
        <authorList>
            <person name="Gan P."/>
            <person name="Tsushima A."/>
            <person name="Narusaka M."/>
            <person name="Narusaka Y."/>
            <person name="Takano Y."/>
            <person name="Kubo Y."/>
            <person name="Shirasu K."/>
        </authorList>
    </citation>
    <scope>GENOME REANNOTATION</scope>
    <source>
        <strain evidence="2">104-T / ATCC 96160 / CBS 514.97 / LARS 414 / MAFF 240422</strain>
    </source>
</reference>
<dbReference type="Proteomes" id="UP000014480">
    <property type="component" value="Unassembled WGS sequence"/>
</dbReference>
<comment type="caution">
    <text evidence="1">The sequence shown here is derived from an EMBL/GenBank/DDBJ whole genome shotgun (WGS) entry which is preliminary data.</text>
</comment>
<reference evidence="2" key="1">
    <citation type="journal article" date="2013" name="New Phytol.">
        <title>Comparative genomic and transcriptomic analyses reveal the hemibiotrophic stage shift of Colletotrichum fungi.</title>
        <authorList>
            <person name="Gan P."/>
            <person name="Ikeda K."/>
            <person name="Irieda H."/>
            <person name="Narusaka M."/>
            <person name="O'Connell R.J."/>
            <person name="Narusaka Y."/>
            <person name="Takano Y."/>
            <person name="Kubo Y."/>
            <person name="Shirasu K."/>
        </authorList>
    </citation>
    <scope>NUCLEOTIDE SEQUENCE [LARGE SCALE GENOMIC DNA]</scope>
    <source>
        <strain evidence="2">104-T / ATCC 96160 / CBS 514.97 / LARS 414 / MAFF 240422</strain>
    </source>
</reference>
<evidence type="ECO:0000313" key="1">
    <source>
        <dbReference type="EMBL" id="TDZ16142.1"/>
    </source>
</evidence>
<name>A0A484FDM0_COLOR</name>
<proteinExistence type="predicted"/>
<gene>
    <name evidence="1" type="ORF">Cob_v010885</name>
</gene>
<protein>
    <submittedName>
        <fullName evidence="1">Uncharacterized protein</fullName>
    </submittedName>
</protein>
<dbReference type="EMBL" id="AMCV02000036">
    <property type="protein sequence ID" value="TDZ16142.1"/>
    <property type="molecule type" value="Genomic_DNA"/>
</dbReference>
<keyword evidence="2" id="KW-1185">Reference proteome</keyword>
<sequence>MSSSPCPANVPKLTLGHDFSQLRPLLGPSGSTPPQANKPCLDSPPQAMHMCFPEWKTSVKILAAPCRLPKLHFI</sequence>
<dbReference type="AlphaFoldDB" id="A0A484FDM0"/>
<accession>A0A484FDM0</accession>
<organism evidence="1 2">
    <name type="scientific">Colletotrichum orbiculare (strain 104-T / ATCC 96160 / CBS 514.97 / LARS 414 / MAFF 240422)</name>
    <name type="common">Cucumber anthracnose fungus</name>
    <name type="synonym">Colletotrichum lagenarium</name>
    <dbReference type="NCBI Taxonomy" id="1213857"/>
    <lineage>
        <taxon>Eukaryota</taxon>
        <taxon>Fungi</taxon>
        <taxon>Dikarya</taxon>
        <taxon>Ascomycota</taxon>
        <taxon>Pezizomycotina</taxon>
        <taxon>Sordariomycetes</taxon>
        <taxon>Hypocreomycetidae</taxon>
        <taxon>Glomerellales</taxon>
        <taxon>Glomerellaceae</taxon>
        <taxon>Colletotrichum</taxon>
        <taxon>Colletotrichum orbiculare species complex</taxon>
    </lineage>
</organism>